<dbReference type="InterPro" id="IPR025625">
    <property type="entry name" value="YuzL"/>
</dbReference>
<feature type="compositionally biased region" description="Polar residues" evidence="1">
    <location>
        <begin position="34"/>
        <end position="43"/>
    </location>
</feature>
<reference evidence="2 4" key="2">
    <citation type="submission" date="2018-05" db="EMBL/GenBank/DDBJ databases">
        <title>Freshwater and sediment microbial communities from various areas in North America, analyzing microbe dynamics in response to fracking.</title>
        <authorList>
            <person name="Lamendella R."/>
        </authorList>
    </citation>
    <scope>NUCLEOTIDE SEQUENCE [LARGE SCALE GENOMIC DNA]</scope>
    <source>
        <strain evidence="2 4">15_TX</strain>
    </source>
</reference>
<proteinExistence type="predicted"/>
<evidence type="ECO:0000313" key="5">
    <source>
        <dbReference type="Proteomes" id="UP000318667"/>
    </source>
</evidence>
<dbReference type="Proteomes" id="UP000247150">
    <property type="component" value="Unassembled WGS sequence"/>
</dbReference>
<evidence type="ECO:0000313" key="3">
    <source>
        <dbReference type="EMBL" id="TWH89934.1"/>
    </source>
</evidence>
<dbReference type="EMBL" id="QGTW01000004">
    <property type="protein sequence ID" value="PWW29630.1"/>
    <property type="molecule type" value="Genomic_DNA"/>
</dbReference>
<dbReference type="Proteomes" id="UP000318667">
    <property type="component" value="Unassembled WGS sequence"/>
</dbReference>
<dbReference type="Pfam" id="PF14115">
    <property type="entry name" value="YuzL"/>
    <property type="match status" value="1"/>
</dbReference>
<dbReference type="RefSeq" id="WP_110064680.1">
    <property type="nucleotide sequence ID" value="NZ_CBCSDC010000004.1"/>
</dbReference>
<dbReference type="GeneID" id="65402438"/>
<evidence type="ECO:0000313" key="4">
    <source>
        <dbReference type="Proteomes" id="UP000247150"/>
    </source>
</evidence>
<name>A0A2V3A067_9BACI</name>
<dbReference type="AlphaFoldDB" id="A0A2V3A067"/>
<feature type="region of interest" description="Disordered" evidence="1">
    <location>
        <begin position="1"/>
        <end position="43"/>
    </location>
</feature>
<evidence type="ECO:0000256" key="1">
    <source>
        <dbReference type="SAM" id="MobiDB-lite"/>
    </source>
</evidence>
<reference evidence="3 5" key="1">
    <citation type="journal article" date="2015" name="Stand. Genomic Sci.">
        <title>Genomic Encyclopedia of Bacterial and Archaeal Type Strains, Phase III: the genomes of soil and plant-associated and newly described type strains.</title>
        <authorList>
            <person name="Whitman W.B."/>
            <person name="Woyke T."/>
            <person name="Klenk H.P."/>
            <person name="Zhou Y."/>
            <person name="Lilburn T.G."/>
            <person name="Beck B.J."/>
            <person name="De Vos P."/>
            <person name="Vandamme P."/>
            <person name="Eisen J.A."/>
            <person name="Garrity G."/>
            <person name="Hugenholtz P."/>
            <person name="Kyrpides N.C."/>
        </authorList>
    </citation>
    <scope>NUCLEOTIDE SEQUENCE [LARGE SCALE GENOMIC DNA]</scope>
    <source>
        <strain evidence="3 5">CGMCC 1.10115</strain>
    </source>
</reference>
<dbReference type="OrthoDB" id="2931175at2"/>
<keyword evidence="5" id="KW-1185">Reference proteome</keyword>
<protein>
    <submittedName>
        <fullName evidence="2">YuzL-like protein</fullName>
    </submittedName>
</protein>
<dbReference type="EMBL" id="VLKI01000002">
    <property type="protein sequence ID" value="TWH89934.1"/>
    <property type="molecule type" value="Genomic_DNA"/>
</dbReference>
<evidence type="ECO:0000313" key="2">
    <source>
        <dbReference type="EMBL" id="PWW29630.1"/>
    </source>
</evidence>
<comment type="caution">
    <text evidence="2">The sequence shown here is derived from an EMBL/GenBank/DDBJ whole genome shotgun (WGS) entry which is preliminary data.</text>
</comment>
<reference evidence="3" key="3">
    <citation type="submission" date="2019-07" db="EMBL/GenBank/DDBJ databases">
        <authorList>
            <person name="Whitman W."/>
            <person name="Huntemann M."/>
            <person name="Clum A."/>
            <person name="Pillay M."/>
            <person name="Palaniappan K."/>
            <person name="Varghese N."/>
            <person name="Mikhailova N."/>
            <person name="Stamatis D."/>
            <person name="Reddy T."/>
            <person name="Daum C."/>
            <person name="Shapiro N."/>
            <person name="Ivanova N."/>
            <person name="Kyrpides N."/>
            <person name="Woyke T."/>
        </authorList>
    </citation>
    <scope>NUCLEOTIDE SEQUENCE</scope>
    <source>
        <strain evidence="3">CGMCC 1.10115</strain>
    </source>
</reference>
<accession>A0A2V3A067</accession>
<gene>
    <name evidence="2" type="ORF">DFO73_104270</name>
    <name evidence="3" type="ORF">IQ19_01189</name>
</gene>
<sequence length="43" mass="4602">MGKMKKDPSRAGVSAASVQGDAGPTVERQGPKKVNSQNNQYKR</sequence>
<organism evidence="2 4">
    <name type="scientific">Cytobacillus oceanisediminis</name>
    <dbReference type="NCBI Taxonomy" id="665099"/>
    <lineage>
        <taxon>Bacteria</taxon>
        <taxon>Bacillati</taxon>
        <taxon>Bacillota</taxon>
        <taxon>Bacilli</taxon>
        <taxon>Bacillales</taxon>
        <taxon>Bacillaceae</taxon>
        <taxon>Cytobacillus</taxon>
    </lineage>
</organism>